<keyword evidence="1" id="KW-1185">Reference proteome</keyword>
<sequence length="228" mass="26161">MSSHGLGRTNSYSGQKKDKQWWFKKVDGCTGAFTRRMKDLTQEWLQMNSTNGQAIYVDRELLHGSETIERLLEEKCHNESGSTKPLLFKSTDHLTTFDVPFATPALVTFLEFLVAKRETDHFTPNGTLRAEECSEMFKIASYFAMSWCFKEITEQFGQYLQGGDMQQISRWLGINRDEASQGFSEKMLDQIYREGLFDAQDQATDVKLARFYPGHAFPPRNKATPKAP</sequence>
<dbReference type="WBParaSite" id="MBELARI_LOCUS2676">
    <property type="protein sequence ID" value="MBELARI_LOCUS2676"/>
    <property type="gene ID" value="MBELARI_LOCUS2676"/>
</dbReference>
<accession>A0AAF3F708</accession>
<reference evidence="2" key="1">
    <citation type="submission" date="2024-02" db="UniProtKB">
        <authorList>
            <consortium name="WormBaseParasite"/>
        </authorList>
    </citation>
    <scope>IDENTIFICATION</scope>
</reference>
<organism evidence="1 2">
    <name type="scientific">Mesorhabditis belari</name>
    <dbReference type="NCBI Taxonomy" id="2138241"/>
    <lineage>
        <taxon>Eukaryota</taxon>
        <taxon>Metazoa</taxon>
        <taxon>Ecdysozoa</taxon>
        <taxon>Nematoda</taxon>
        <taxon>Chromadorea</taxon>
        <taxon>Rhabditida</taxon>
        <taxon>Rhabditina</taxon>
        <taxon>Rhabditomorpha</taxon>
        <taxon>Rhabditoidea</taxon>
        <taxon>Rhabditidae</taxon>
        <taxon>Mesorhabditinae</taxon>
        <taxon>Mesorhabditis</taxon>
    </lineage>
</organism>
<protein>
    <submittedName>
        <fullName evidence="2">Uncharacterized protein</fullName>
    </submittedName>
</protein>
<evidence type="ECO:0000313" key="1">
    <source>
        <dbReference type="Proteomes" id="UP000887575"/>
    </source>
</evidence>
<proteinExistence type="predicted"/>
<dbReference type="Proteomes" id="UP000887575">
    <property type="component" value="Unassembled WGS sequence"/>
</dbReference>
<evidence type="ECO:0000313" key="2">
    <source>
        <dbReference type="WBParaSite" id="MBELARI_LOCUS2676"/>
    </source>
</evidence>
<dbReference type="AlphaFoldDB" id="A0AAF3F708"/>
<name>A0AAF3F708_9BILA</name>